<feature type="region of interest" description="Disordered" evidence="2">
    <location>
        <begin position="630"/>
        <end position="650"/>
    </location>
</feature>
<dbReference type="Proteomes" id="UP001549921">
    <property type="component" value="Unassembled WGS sequence"/>
</dbReference>
<dbReference type="PANTHER" id="PTHR33977:SF1">
    <property type="entry name" value="ZINC ION BINDING PROTEIN"/>
    <property type="match status" value="1"/>
</dbReference>
<feature type="compositionally biased region" description="Basic residues" evidence="2">
    <location>
        <begin position="633"/>
        <end position="642"/>
    </location>
</feature>
<protein>
    <recommendedName>
        <fullName evidence="3">SWIM-type domain-containing protein</fullName>
    </recommendedName>
</protein>
<dbReference type="EMBL" id="JBEDNZ010000014">
    <property type="protein sequence ID" value="KAL0829649.1"/>
    <property type="molecule type" value="Genomic_DNA"/>
</dbReference>
<accession>A0ABD0SVD2</accession>
<dbReference type="Pfam" id="PF04434">
    <property type="entry name" value="SWIM"/>
    <property type="match status" value="1"/>
</dbReference>
<dbReference type="InterPro" id="IPR018289">
    <property type="entry name" value="MULE_transposase_dom"/>
</dbReference>
<proteinExistence type="predicted"/>
<feature type="domain" description="SWIM-type" evidence="3">
    <location>
        <begin position="577"/>
        <end position="618"/>
    </location>
</feature>
<gene>
    <name evidence="4" type="ORF">ABMA28_003155</name>
</gene>
<evidence type="ECO:0000256" key="2">
    <source>
        <dbReference type="SAM" id="MobiDB-lite"/>
    </source>
</evidence>
<organism evidence="4 5">
    <name type="scientific">Loxostege sticticalis</name>
    <name type="common">Beet webworm moth</name>
    <dbReference type="NCBI Taxonomy" id="481309"/>
    <lineage>
        <taxon>Eukaryota</taxon>
        <taxon>Metazoa</taxon>
        <taxon>Ecdysozoa</taxon>
        <taxon>Arthropoda</taxon>
        <taxon>Hexapoda</taxon>
        <taxon>Insecta</taxon>
        <taxon>Pterygota</taxon>
        <taxon>Neoptera</taxon>
        <taxon>Endopterygota</taxon>
        <taxon>Lepidoptera</taxon>
        <taxon>Glossata</taxon>
        <taxon>Ditrysia</taxon>
        <taxon>Pyraloidea</taxon>
        <taxon>Crambidae</taxon>
        <taxon>Pyraustinae</taxon>
        <taxon>Loxostege</taxon>
    </lineage>
</organism>
<evidence type="ECO:0000313" key="5">
    <source>
        <dbReference type="Proteomes" id="UP001549921"/>
    </source>
</evidence>
<dbReference type="PANTHER" id="PTHR33977">
    <property type="entry name" value="ZINC ION BINDING PROTEIN"/>
    <property type="match status" value="1"/>
</dbReference>
<keyword evidence="1" id="KW-0862">Zinc</keyword>
<keyword evidence="1" id="KW-0479">Metal-binding</keyword>
<dbReference type="AlphaFoldDB" id="A0ABD0SVD2"/>
<keyword evidence="1" id="KW-0863">Zinc-finger</keyword>
<evidence type="ECO:0000259" key="3">
    <source>
        <dbReference type="PROSITE" id="PS50966"/>
    </source>
</evidence>
<evidence type="ECO:0000256" key="1">
    <source>
        <dbReference type="PROSITE-ProRule" id="PRU00325"/>
    </source>
</evidence>
<dbReference type="GO" id="GO:0008270">
    <property type="term" value="F:zinc ion binding"/>
    <property type="evidence" value="ECO:0007669"/>
    <property type="project" value="UniProtKB-KW"/>
</dbReference>
<dbReference type="InterPro" id="IPR007527">
    <property type="entry name" value="Znf_SWIM"/>
</dbReference>
<name>A0ABD0SVD2_LOXSC</name>
<reference evidence="4 5" key="1">
    <citation type="submission" date="2024-06" db="EMBL/GenBank/DDBJ databases">
        <title>A chromosome-level genome assembly of beet webworm, Loxostege sticticalis.</title>
        <authorList>
            <person name="Zhang Y."/>
        </authorList>
    </citation>
    <scope>NUCLEOTIDE SEQUENCE [LARGE SCALE GENOMIC DNA]</scope>
    <source>
        <strain evidence="4">AQ028</strain>
        <tissue evidence="4">Male pupae</tissue>
    </source>
</reference>
<sequence length="650" mass="75264">MLGGDVVLHEAAFNAEIHIALQAFPHRSCSDFSLGTHPATSLLKAGFNRKMAMRQLRLVVVGQMFECPVWYKIKLLKIAALKMLPAKKSRHIKSWVLIKRCSEQEAEEFVNDEKTWSRNYTRDSEEGQKRFYRCNKVKSKGPQCDCALYLLFVNDCEDVLIFKTTSEHNHDQIGTRSDYGISENVKREINKLFDLRLKPKAILEALNKIEGIKVPSKRQLNNYLYDRRREKYGRATIYLGELEKWIFDRTTIPDDENEVFVFSYYVLEDKVPTFRLALSTKKLLNIVCSTDVLHIDATYKLIWQGFPVLVLGTTDKNRKFHPLCLGISTNERQEDFQMIFGGLKEKALSLFDHILEPRVLVCDAAQAIINAFIEVFGNAPVVRMCWAHAKKNMQQKVQKTVHKTKQKEIIQDIDTLHNATSYEVFNAASQAFVEKWQTQTEFVNYFQEEWLKKHPNWFLGAAPCSPVTNNAFNRNIKDHNTLRERFPLSHFLAIATEMVGQWSIQSCKESLPEEPTIELKDWTDGYCWAKKDLKIKILSSNTAYTEYLIPSSQVGDVNYGEQWLNFDDYKRKHFAFWKVKVPKNGTENVNWKKGSCTCPQFYKKYICKHLLGLAIRLKLATPPLEAKALPIGQKRKRGRPTKSRPALIIQ</sequence>
<dbReference type="Pfam" id="PF10551">
    <property type="entry name" value="MULE"/>
    <property type="match status" value="1"/>
</dbReference>
<evidence type="ECO:0000313" key="4">
    <source>
        <dbReference type="EMBL" id="KAL0829649.1"/>
    </source>
</evidence>
<comment type="caution">
    <text evidence="4">The sequence shown here is derived from an EMBL/GenBank/DDBJ whole genome shotgun (WGS) entry which is preliminary data.</text>
</comment>
<dbReference type="PROSITE" id="PS50966">
    <property type="entry name" value="ZF_SWIM"/>
    <property type="match status" value="1"/>
</dbReference>